<keyword evidence="2" id="KW-1185">Reference proteome</keyword>
<dbReference type="EMBL" id="CM037628">
    <property type="protein sequence ID" value="KAH7996287.1"/>
    <property type="molecule type" value="Genomic_DNA"/>
</dbReference>
<reference evidence="1" key="1">
    <citation type="submission" date="2021-08" db="EMBL/GenBank/DDBJ databases">
        <title>The first chromosome-level gecko genome reveals the dynamic sex chromosomes of Neotropical dwarf geckos (Sphaerodactylidae: Sphaerodactylus).</title>
        <authorList>
            <person name="Pinto B.J."/>
            <person name="Keating S.E."/>
            <person name="Gamble T."/>
        </authorList>
    </citation>
    <scope>NUCLEOTIDE SEQUENCE</scope>
    <source>
        <strain evidence="1">TG3544</strain>
    </source>
</reference>
<gene>
    <name evidence="1" type="ORF">K3G42_003732</name>
</gene>
<dbReference type="Proteomes" id="UP000827872">
    <property type="component" value="Linkage Group LG15"/>
</dbReference>
<proteinExistence type="predicted"/>
<evidence type="ECO:0000313" key="1">
    <source>
        <dbReference type="EMBL" id="KAH7996287.1"/>
    </source>
</evidence>
<organism evidence="1 2">
    <name type="scientific">Sphaerodactylus townsendi</name>
    <dbReference type="NCBI Taxonomy" id="933632"/>
    <lineage>
        <taxon>Eukaryota</taxon>
        <taxon>Metazoa</taxon>
        <taxon>Chordata</taxon>
        <taxon>Craniata</taxon>
        <taxon>Vertebrata</taxon>
        <taxon>Euteleostomi</taxon>
        <taxon>Lepidosauria</taxon>
        <taxon>Squamata</taxon>
        <taxon>Bifurcata</taxon>
        <taxon>Gekkota</taxon>
        <taxon>Sphaerodactylidae</taxon>
        <taxon>Sphaerodactylus</taxon>
    </lineage>
</organism>
<accession>A0ACB8ETN3</accession>
<sequence length="427" mass="47683">MFYEATKSLTKQLDPGGDFIPVRCPADHNHFRVLCLVQRNSKNPWWQKNHYYKTDYKLNICDSDSFTIVDQVDGKVEGDVCVATDVAALRLESRANLSHAKSVKVKKRHVSSQVLDSLDGSSRHRAADRRQQLSSPLLEPEAIQPALEGGTQDVSIQGIHDSKKAVIIPKDCTLAFRIKWLLIREGSLALLVGVPYSIPADAIEWIKMPSLFPDFQDEGSVPVVIEKMMGTEQMEIEEACTSLLSLSTDLTETFLHGFLAIIRNNDLLEDLELQLEKALDEINPVKLETGRPELQELVDNLQDSTGAICRDIAEPVLYFLQALEELPRSEMLLLEESVERKIVPKQTALVQHILEHDFSNQEGTLIDAQEVYSLIEDELDITEAMIKLSGVTFQRIGASLSVTGNPDAFLALGSLYVALYVLSLLSK</sequence>
<name>A0ACB8ETN3_9SAUR</name>
<evidence type="ECO:0000313" key="2">
    <source>
        <dbReference type="Proteomes" id="UP000827872"/>
    </source>
</evidence>
<protein>
    <submittedName>
        <fullName evidence="1">Uncharacterized protein</fullName>
    </submittedName>
</protein>
<comment type="caution">
    <text evidence="1">The sequence shown here is derived from an EMBL/GenBank/DDBJ whole genome shotgun (WGS) entry which is preliminary data.</text>
</comment>